<sequence length="108" mass="12010">MADQFAIWLDAKDNSVEGHTLNGILTFNNKVIWGPKGCHENTENLRKALNKADHRFDMILVPKEKSVEGHTRYISIRDSNGNLVLDKLSTHNNMEGLVAAVNAARIVG</sequence>
<keyword evidence="2" id="KW-1185">Reference proteome</keyword>
<dbReference type="EMBL" id="AZHC01000001">
    <property type="protein sequence ID" value="OAA51639.1"/>
    <property type="molecule type" value="Genomic_DNA"/>
</dbReference>
<organism evidence="1 2">
    <name type="scientific">Metarhizium rileyi (strain RCEF 4871)</name>
    <name type="common">Nomuraea rileyi</name>
    <dbReference type="NCBI Taxonomy" id="1649241"/>
    <lineage>
        <taxon>Eukaryota</taxon>
        <taxon>Fungi</taxon>
        <taxon>Dikarya</taxon>
        <taxon>Ascomycota</taxon>
        <taxon>Pezizomycotina</taxon>
        <taxon>Sordariomycetes</taxon>
        <taxon>Hypocreomycetidae</taxon>
        <taxon>Hypocreales</taxon>
        <taxon>Clavicipitaceae</taxon>
        <taxon>Metarhizium</taxon>
    </lineage>
</organism>
<reference evidence="1 2" key="1">
    <citation type="journal article" date="2016" name="Genome Biol. Evol.">
        <title>Divergent and convergent evolution of fungal pathogenicity.</title>
        <authorList>
            <person name="Shang Y."/>
            <person name="Xiao G."/>
            <person name="Zheng P."/>
            <person name="Cen K."/>
            <person name="Zhan S."/>
            <person name="Wang C."/>
        </authorList>
    </citation>
    <scope>NUCLEOTIDE SEQUENCE [LARGE SCALE GENOMIC DNA]</scope>
    <source>
        <strain evidence="1 2">RCEF 4871</strain>
    </source>
</reference>
<protein>
    <submittedName>
        <fullName evidence="1">Uncharacterized protein</fullName>
    </submittedName>
</protein>
<name>A0A167KEW7_METRR</name>
<evidence type="ECO:0000313" key="2">
    <source>
        <dbReference type="Proteomes" id="UP000243498"/>
    </source>
</evidence>
<comment type="caution">
    <text evidence="1">The sequence shown here is derived from an EMBL/GenBank/DDBJ whole genome shotgun (WGS) entry which is preliminary data.</text>
</comment>
<proteinExistence type="predicted"/>
<dbReference type="OMA" id="CHDNTVA"/>
<evidence type="ECO:0000313" key="1">
    <source>
        <dbReference type="EMBL" id="OAA51639.1"/>
    </source>
</evidence>
<accession>A0A167KEW7</accession>
<dbReference type="OrthoDB" id="4524829at2759"/>
<gene>
    <name evidence="1" type="ORF">NOR_00232</name>
</gene>
<dbReference type="AlphaFoldDB" id="A0A167KEW7"/>
<dbReference type="Proteomes" id="UP000243498">
    <property type="component" value="Unassembled WGS sequence"/>
</dbReference>